<feature type="signal peptide" evidence="1">
    <location>
        <begin position="1"/>
        <end position="19"/>
    </location>
</feature>
<protein>
    <submittedName>
        <fullName evidence="2">Rid family hydrolase</fullName>
    </submittedName>
</protein>
<keyword evidence="1" id="KW-0732">Signal</keyword>
<proteinExistence type="predicted"/>
<organism evidence="2 3">
    <name type="scientific">Sphingoaurantiacus capsulatus</name>
    <dbReference type="NCBI Taxonomy" id="1771310"/>
    <lineage>
        <taxon>Bacteria</taxon>
        <taxon>Pseudomonadati</taxon>
        <taxon>Pseudomonadota</taxon>
        <taxon>Alphaproteobacteria</taxon>
        <taxon>Sphingomonadales</taxon>
        <taxon>Sphingosinicellaceae</taxon>
        <taxon>Sphingoaurantiacus</taxon>
    </lineage>
</organism>
<feature type="chain" id="PRO_5047381359" evidence="1">
    <location>
        <begin position="20"/>
        <end position="155"/>
    </location>
</feature>
<sequence length="155" mass="16518">MRLALSVVLAALIANPALAAGARQTGTVIMPTDPKQRELQEDWGFADAVIAGDTVYLSGVVVGVGPKETDLTAGFTRAFERMGDTLKRAGVTWDDVVDMTSYHTDLTTQLPAMTAVKKKYLASPPPAWTAIGISRLVPDRGIAEIKLVAKLPAKK</sequence>
<evidence type="ECO:0000313" key="3">
    <source>
        <dbReference type="Proteomes" id="UP001595615"/>
    </source>
</evidence>
<dbReference type="Gene3D" id="3.30.1330.40">
    <property type="entry name" value="RutC-like"/>
    <property type="match status" value="1"/>
</dbReference>
<dbReference type="PANTHER" id="PTHR11803">
    <property type="entry name" value="2-IMINOBUTANOATE/2-IMINOPROPANOATE DEAMINASE RIDA"/>
    <property type="match status" value="1"/>
</dbReference>
<dbReference type="Proteomes" id="UP001595615">
    <property type="component" value="Unassembled WGS sequence"/>
</dbReference>
<gene>
    <name evidence="2" type="ORF">ACFOMD_06785</name>
</gene>
<dbReference type="PANTHER" id="PTHR11803:SF39">
    <property type="entry name" value="2-IMINOBUTANOATE_2-IMINOPROPANOATE DEAMINASE"/>
    <property type="match status" value="1"/>
</dbReference>
<accession>A0ABV7XB57</accession>
<dbReference type="SUPFAM" id="SSF55298">
    <property type="entry name" value="YjgF-like"/>
    <property type="match status" value="1"/>
</dbReference>
<dbReference type="EMBL" id="JBHRXV010000004">
    <property type="protein sequence ID" value="MFC3712268.1"/>
    <property type="molecule type" value="Genomic_DNA"/>
</dbReference>
<keyword evidence="3" id="KW-1185">Reference proteome</keyword>
<keyword evidence="2" id="KW-0378">Hydrolase</keyword>
<evidence type="ECO:0000256" key="1">
    <source>
        <dbReference type="SAM" id="SignalP"/>
    </source>
</evidence>
<comment type="caution">
    <text evidence="2">The sequence shown here is derived from an EMBL/GenBank/DDBJ whole genome shotgun (WGS) entry which is preliminary data.</text>
</comment>
<dbReference type="Pfam" id="PF01042">
    <property type="entry name" value="Ribonuc_L-PSP"/>
    <property type="match status" value="1"/>
</dbReference>
<name>A0ABV7XB57_9SPHN</name>
<dbReference type="InterPro" id="IPR035959">
    <property type="entry name" value="RutC-like_sf"/>
</dbReference>
<dbReference type="GO" id="GO:0016787">
    <property type="term" value="F:hydrolase activity"/>
    <property type="evidence" value="ECO:0007669"/>
    <property type="project" value="UniProtKB-KW"/>
</dbReference>
<reference evidence="3" key="1">
    <citation type="journal article" date="2019" name="Int. J. Syst. Evol. Microbiol.">
        <title>The Global Catalogue of Microorganisms (GCM) 10K type strain sequencing project: providing services to taxonomists for standard genome sequencing and annotation.</title>
        <authorList>
            <consortium name="The Broad Institute Genomics Platform"/>
            <consortium name="The Broad Institute Genome Sequencing Center for Infectious Disease"/>
            <person name="Wu L."/>
            <person name="Ma J."/>
        </authorList>
    </citation>
    <scope>NUCLEOTIDE SEQUENCE [LARGE SCALE GENOMIC DNA]</scope>
    <source>
        <strain evidence="3">KCTC 42644</strain>
    </source>
</reference>
<dbReference type="InterPro" id="IPR006175">
    <property type="entry name" value="YjgF/YER057c/UK114"/>
</dbReference>
<dbReference type="RefSeq" id="WP_380858806.1">
    <property type="nucleotide sequence ID" value="NZ_JBHRXV010000004.1"/>
</dbReference>
<evidence type="ECO:0000313" key="2">
    <source>
        <dbReference type="EMBL" id="MFC3712268.1"/>
    </source>
</evidence>